<sequence length="105" mass="11056">SAARGVAASSSGVVHLDHCAFWGLNGPASWPAAVLLRRLWFPRCTLPGPTRTPACMHEEETGLPRRGALGISTAEVMRLHSSQVPGCFGAPPLPHAHSRLDPGEG</sequence>
<dbReference type="AlphaFoldDB" id="A0ABD0NEK1"/>
<organism evidence="1 2">
    <name type="scientific">Cirrhinus mrigala</name>
    <name type="common">Mrigala</name>
    <dbReference type="NCBI Taxonomy" id="683832"/>
    <lineage>
        <taxon>Eukaryota</taxon>
        <taxon>Metazoa</taxon>
        <taxon>Chordata</taxon>
        <taxon>Craniata</taxon>
        <taxon>Vertebrata</taxon>
        <taxon>Euteleostomi</taxon>
        <taxon>Actinopterygii</taxon>
        <taxon>Neopterygii</taxon>
        <taxon>Teleostei</taxon>
        <taxon>Ostariophysi</taxon>
        <taxon>Cypriniformes</taxon>
        <taxon>Cyprinidae</taxon>
        <taxon>Labeoninae</taxon>
        <taxon>Labeonini</taxon>
        <taxon>Cirrhinus</taxon>
    </lineage>
</organism>
<evidence type="ECO:0000313" key="2">
    <source>
        <dbReference type="Proteomes" id="UP001529510"/>
    </source>
</evidence>
<dbReference type="Proteomes" id="UP001529510">
    <property type="component" value="Unassembled WGS sequence"/>
</dbReference>
<gene>
    <name evidence="1" type="ORF">M9458_043076</name>
</gene>
<protein>
    <submittedName>
        <fullName evidence="1">Uncharacterized protein</fullName>
    </submittedName>
</protein>
<keyword evidence="2" id="KW-1185">Reference proteome</keyword>
<comment type="caution">
    <text evidence="1">The sequence shown here is derived from an EMBL/GenBank/DDBJ whole genome shotgun (WGS) entry which is preliminary data.</text>
</comment>
<reference evidence="1 2" key="1">
    <citation type="submission" date="2024-05" db="EMBL/GenBank/DDBJ databases">
        <title>Genome sequencing and assembly of Indian major carp, Cirrhinus mrigala (Hamilton, 1822).</title>
        <authorList>
            <person name="Mohindra V."/>
            <person name="Chowdhury L.M."/>
            <person name="Lal K."/>
            <person name="Jena J.K."/>
        </authorList>
    </citation>
    <scope>NUCLEOTIDE SEQUENCE [LARGE SCALE GENOMIC DNA]</scope>
    <source>
        <strain evidence="1">CM1030</strain>
        <tissue evidence="1">Blood</tissue>
    </source>
</reference>
<accession>A0ABD0NEK1</accession>
<proteinExistence type="predicted"/>
<name>A0ABD0NEK1_CIRMR</name>
<feature type="non-terminal residue" evidence="1">
    <location>
        <position position="1"/>
    </location>
</feature>
<feature type="non-terminal residue" evidence="1">
    <location>
        <position position="105"/>
    </location>
</feature>
<evidence type="ECO:0000313" key="1">
    <source>
        <dbReference type="EMBL" id="KAL0159351.1"/>
    </source>
</evidence>
<dbReference type="EMBL" id="JAMKFB020000022">
    <property type="protein sequence ID" value="KAL0159351.1"/>
    <property type="molecule type" value="Genomic_DNA"/>
</dbReference>